<dbReference type="GO" id="GO:0004540">
    <property type="term" value="F:RNA nuclease activity"/>
    <property type="evidence" value="ECO:0007669"/>
    <property type="project" value="InterPro"/>
</dbReference>
<dbReference type="GO" id="GO:0000287">
    <property type="term" value="F:magnesium ion binding"/>
    <property type="evidence" value="ECO:0007669"/>
    <property type="project" value="UniProtKB-UniRule"/>
</dbReference>
<dbReference type="InterPro" id="IPR002716">
    <property type="entry name" value="PIN_dom"/>
</dbReference>
<keyword evidence="5" id="KW-0800">Toxin</keyword>
<keyword evidence="4 5" id="KW-0378">Hydrolase</keyword>
<evidence type="ECO:0000313" key="7">
    <source>
        <dbReference type="EMBL" id="OWQ91518.1"/>
    </source>
</evidence>
<keyword evidence="1 5" id="KW-1277">Toxin-antitoxin system</keyword>
<feature type="binding site" evidence="5">
    <location>
        <position position="9"/>
    </location>
    <ligand>
        <name>Mg(2+)</name>
        <dbReference type="ChEBI" id="CHEBI:18420"/>
    </ligand>
</feature>
<feature type="domain" description="PIN" evidence="6">
    <location>
        <begin position="6"/>
        <end position="117"/>
    </location>
</feature>
<name>A0A246JG56_9BURK</name>
<keyword evidence="3 5" id="KW-0479">Metal-binding</keyword>
<dbReference type="EMBL" id="NIOF01000003">
    <property type="protein sequence ID" value="OWQ91518.1"/>
    <property type="molecule type" value="Genomic_DNA"/>
</dbReference>
<dbReference type="Pfam" id="PF01850">
    <property type="entry name" value="PIN"/>
    <property type="match status" value="1"/>
</dbReference>
<evidence type="ECO:0000256" key="5">
    <source>
        <dbReference type="HAMAP-Rule" id="MF_00265"/>
    </source>
</evidence>
<dbReference type="GO" id="GO:0016787">
    <property type="term" value="F:hydrolase activity"/>
    <property type="evidence" value="ECO:0007669"/>
    <property type="project" value="UniProtKB-KW"/>
</dbReference>
<dbReference type="InterPro" id="IPR022907">
    <property type="entry name" value="VapC_family"/>
</dbReference>
<dbReference type="HAMAP" id="MF_00265">
    <property type="entry name" value="VapC_Nob1"/>
    <property type="match status" value="1"/>
</dbReference>
<comment type="caution">
    <text evidence="7">The sequence shown here is derived from an EMBL/GenBank/DDBJ whole genome shotgun (WGS) entry which is preliminary data.</text>
</comment>
<reference evidence="7 8" key="1">
    <citation type="journal article" date="2008" name="Int. J. Syst. Evol. Microbiol.">
        <title>Description of Roseateles aquatilis sp. nov. and Roseateles terrae sp. nov., in the class Betaproteobacteria, and emended description of the genus Roseateles.</title>
        <authorList>
            <person name="Gomila M."/>
            <person name="Bowien B."/>
            <person name="Falsen E."/>
            <person name="Moore E.R."/>
            <person name="Lalucat J."/>
        </authorList>
    </citation>
    <scope>NUCLEOTIDE SEQUENCE [LARGE SCALE GENOMIC DNA]</scope>
    <source>
        <strain evidence="7 8">CCUG 48205</strain>
    </source>
</reference>
<comment type="cofactor">
    <cofactor evidence="5">
        <name>Mg(2+)</name>
        <dbReference type="ChEBI" id="CHEBI:18420"/>
    </cofactor>
</comment>
<dbReference type="CDD" id="cd18686">
    <property type="entry name" value="PIN_VapC-like"/>
    <property type="match status" value="1"/>
</dbReference>
<dbReference type="GO" id="GO:0090729">
    <property type="term" value="F:toxin activity"/>
    <property type="evidence" value="ECO:0007669"/>
    <property type="project" value="UniProtKB-KW"/>
</dbReference>
<evidence type="ECO:0000256" key="1">
    <source>
        <dbReference type="ARBA" id="ARBA00022649"/>
    </source>
</evidence>
<keyword evidence="2 5" id="KW-0540">Nuclease</keyword>
<organism evidence="7 8">
    <name type="scientific">Roseateles aquatilis</name>
    <dbReference type="NCBI Taxonomy" id="431061"/>
    <lineage>
        <taxon>Bacteria</taxon>
        <taxon>Pseudomonadati</taxon>
        <taxon>Pseudomonadota</taxon>
        <taxon>Betaproteobacteria</taxon>
        <taxon>Burkholderiales</taxon>
        <taxon>Sphaerotilaceae</taxon>
        <taxon>Roseateles</taxon>
    </lineage>
</organism>
<evidence type="ECO:0000256" key="3">
    <source>
        <dbReference type="ARBA" id="ARBA00022723"/>
    </source>
</evidence>
<evidence type="ECO:0000259" key="6">
    <source>
        <dbReference type="Pfam" id="PF01850"/>
    </source>
</evidence>
<gene>
    <name evidence="5" type="primary">vapC</name>
    <name evidence="7" type="ORF">CDN99_10265</name>
</gene>
<protein>
    <recommendedName>
        <fullName evidence="5">Ribonuclease VapC</fullName>
        <shortName evidence="5">RNase VapC</shortName>
        <ecNumber evidence="5">3.1.-.-</ecNumber>
    </recommendedName>
    <alternativeName>
        <fullName evidence="5">Toxin VapC</fullName>
    </alternativeName>
</protein>
<evidence type="ECO:0000256" key="4">
    <source>
        <dbReference type="ARBA" id="ARBA00022801"/>
    </source>
</evidence>
<evidence type="ECO:0000256" key="2">
    <source>
        <dbReference type="ARBA" id="ARBA00022722"/>
    </source>
</evidence>
<feature type="binding site" evidence="5">
    <location>
        <position position="95"/>
    </location>
    <ligand>
        <name>Mg(2+)</name>
        <dbReference type="ChEBI" id="CHEBI:18420"/>
    </ligand>
</feature>
<evidence type="ECO:0000313" key="8">
    <source>
        <dbReference type="Proteomes" id="UP000197468"/>
    </source>
</evidence>
<dbReference type="AlphaFoldDB" id="A0A246JG56"/>
<dbReference type="Proteomes" id="UP000197468">
    <property type="component" value="Unassembled WGS sequence"/>
</dbReference>
<keyword evidence="8" id="KW-1185">Reference proteome</keyword>
<accession>A0A246JG56</accession>
<dbReference type="SUPFAM" id="SSF88723">
    <property type="entry name" value="PIN domain-like"/>
    <property type="match status" value="1"/>
</dbReference>
<dbReference type="Gene3D" id="3.40.50.1010">
    <property type="entry name" value="5'-nuclease"/>
    <property type="match status" value="1"/>
</dbReference>
<comment type="function">
    <text evidence="5">Toxic component of a toxin-antitoxin (TA) system. An RNase.</text>
</comment>
<comment type="similarity">
    <text evidence="5">Belongs to the PINc/VapC protein family.</text>
</comment>
<keyword evidence="5" id="KW-0460">Magnesium</keyword>
<sequence length="159" mass="18457">MDRHRMVVDTSAWIEWLTRSDLGLWIDVILPSPEHCIMPSIVLVELLRWARRELVPNAYERVIAMSEQCHVETLDQELALFTDEVYARHRLPLADSIIYACARRHRVQVLTCDAHFEPLPFVQFQRKIGPRSQTMAREPVGAWSTRRAMRSEAGSSYLA</sequence>
<dbReference type="EC" id="3.1.-.-" evidence="5"/>
<proteinExistence type="inferred from homology"/>
<dbReference type="InterPro" id="IPR029060">
    <property type="entry name" value="PIN-like_dom_sf"/>
</dbReference>